<dbReference type="KEGG" id="bwa:HLV38_03940"/>
<evidence type="ECO:0000256" key="1">
    <source>
        <dbReference type="ARBA" id="ARBA00004651"/>
    </source>
</evidence>
<proteinExistence type="predicted"/>
<dbReference type="PANTHER" id="PTHR35007:SF2">
    <property type="entry name" value="PILUS ASSEMBLE PROTEIN"/>
    <property type="match status" value="1"/>
</dbReference>
<dbReference type="AlphaFoldDB" id="A0A6M8J436"/>
<organism evidence="8 9">
    <name type="scientific">Berryella wangjianweii</name>
    <dbReference type="NCBI Taxonomy" id="2734634"/>
    <lineage>
        <taxon>Bacteria</taxon>
        <taxon>Bacillati</taxon>
        <taxon>Actinomycetota</taxon>
        <taxon>Coriobacteriia</taxon>
        <taxon>Eggerthellales</taxon>
        <taxon>Eggerthellaceae</taxon>
        <taxon>Berryella</taxon>
    </lineage>
</organism>
<keyword evidence="5 6" id="KW-0472">Membrane</keyword>
<comment type="subcellular location">
    <subcellularLocation>
        <location evidence="1">Cell membrane</location>
        <topology evidence="1">Multi-pass membrane protein</topology>
    </subcellularLocation>
</comment>
<sequence>MSAGAALGFVAAFSTAAGMGCLVWAAAEDARRERRRVRALGAGFERRLTGDMLRCPVLRRARLLAERGGFASRGLLGQLAGGLPSWGKDSFERDLVLAGHAGEFGYEDFRLARFQSALAAGMAGALAGALFSSTTALLLAAVGAVVGWRRGVFELGRERAARGRLARDALPEMLDVVCLGMRSGLTFDLSFGLYAESFEGPFASECRRAHQRWSLGMATREVALHALGQSFDYPPLAQAVESIERSIRLGTSAVERLEKAAAASRERQRIEVEEEVSKAPVRMMVPTGALILPAMLLLVMGPMLLELMQGS</sequence>
<protein>
    <recommendedName>
        <fullName evidence="7">Type II secretion system protein GspF domain-containing protein</fullName>
    </recommendedName>
</protein>
<dbReference type="EMBL" id="CP053716">
    <property type="protein sequence ID" value="QKF07363.1"/>
    <property type="molecule type" value="Genomic_DNA"/>
</dbReference>
<dbReference type="InterPro" id="IPR018076">
    <property type="entry name" value="T2SS_GspF_dom"/>
</dbReference>
<evidence type="ECO:0000256" key="4">
    <source>
        <dbReference type="ARBA" id="ARBA00022989"/>
    </source>
</evidence>
<feature type="transmembrane region" description="Helical" evidence="6">
    <location>
        <begin position="287"/>
        <end position="305"/>
    </location>
</feature>
<keyword evidence="2" id="KW-1003">Cell membrane</keyword>
<accession>A0A6M8J436</accession>
<evidence type="ECO:0000313" key="9">
    <source>
        <dbReference type="Proteomes" id="UP000503297"/>
    </source>
</evidence>
<reference evidence="9" key="1">
    <citation type="submission" date="2020-05" db="EMBL/GenBank/DDBJ databases">
        <title>Novel species in genus Nocardioides.</title>
        <authorList>
            <person name="Zhang G."/>
        </authorList>
    </citation>
    <scope>NUCLEOTIDE SEQUENCE [LARGE SCALE GENOMIC DNA]</scope>
    <source>
        <strain evidence="9">zg-1050</strain>
    </source>
</reference>
<dbReference type="PANTHER" id="PTHR35007">
    <property type="entry name" value="INTEGRAL MEMBRANE PROTEIN-RELATED"/>
    <property type="match status" value="1"/>
</dbReference>
<dbReference type="GO" id="GO:0005886">
    <property type="term" value="C:plasma membrane"/>
    <property type="evidence" value="ECO:0007669"/>
    <property type="project" value="UniProtKB-SubCell"/>
</dbReference>
<evidence type="ECO:0000256" key="6">
    <source>
        <dbReference type="SAM" id="Phobius"/>
    </source>
</evidence>
<dbReference type="Proteomes" id="UP000503297">
    <property type="component" value="Chromosome"/>
</dbReference>
<evidence type="ECO:0000259" key="7">
    <source>
        <dbReference type="Pfam" id="PF00482"/>
    </source>
</evidence>
<dbReference type="Pfam" id="PF00482">
    <property type="entry name" value="T2SSF"/>
    <property type="match status" value="1"/>
</dbReference>
<gene>
    <name evidence="8" type="ORF">HLV38_03940</name>
</gene>
<evidence type="ECO:0000256" key="3">
    <source>
        <dbReference type="ARBA" id="ARBA00022692"/>
    </source>
</evidence>
<evidence type="ECO:0000256" key="2">
    <source>
        <dbReference type="ARBA" id="ARBA00022475"/>
    </source>
</evidence>
<feature type="transmembrane region" description="Helical" evidence="6">
    <location>
        <begin position="118"/>
        <end position="148"/>
    </location>
</feature>
<keyword evidence="4 6" id="KW-1133">Transmembrane helix</keyword>
<evidence type="ECO:0000313" key="8">
    <source>
        <dbReference type="EMBL" id="QKF07363.1"/>
    </source>
</evidence>
<dbReference type="RefSeq" id="WP_173164453.1">
    <property type="nucleotide sequence ID" value="NZ_CP053716.1"/>
</dbReference>
<keyword evidence="3 6" id="KW-0812">Transmembrane</keyword>
<feature type="domain" description="Type II secretion system protein GspF" evidence="7">
    <location>
        <begin position="174"/>
        <end position="300"/>
    </location>
</feature>
<evidence type="ECO:0000256" key="5">
    <source>
        <dbReference type="ARBA" id="ARBA00023136"/>
    </source>
</evidence>
<name>A0A6M8J436_9ACTN</name>
<keyword evidence="9" id="KW-1185">Reference proteome</keyword>